<dbReference type="AlphaFoldDB" id="A0AAV4UNK3"/>
<reference evidence="1 2" key="1">
    <citation type="submission" date="2021-06" db="EMBL/GenBank/DDBJ databases">
        <title>Caerostris extrusa draft genome.</title>
        <authorList>
            <person name="Kono N."/>
            <person name="Arakawa K."/>
        </authorList>
    </citation>
    <scope>NUCLEOTIDE SEQUENCE [LARGE SCALE GENOMIC DNA]</scope>
</reference>
<proteinExistence type="predicted"/>
<dbReference type="EMBL" id="BPLR01013142">
    <property type="protein sequence ID" value="GIY58995.1"/>
    <property type="molecule type" value="Genomic_DNA"/>
</dbReference>
<name>A0AAV4UNK3_CAEEX</name>
<organism evidence="1 2">
    <name type="scientific">Caerostris extrusa</name>
    <name type="common">Bark spider</name>
    <name type="synonym">Caerostris bankana</name>
    <dbReference type="NCBI Taxonomy" id="172846"/>
    <lineage>
        <taxon>Eukaryota</taxon>
        <taxon>Metazoa</taxon>
        <taxon>Ecdysozoa</taxon>
        <taxon>Arthropoda</taxon>
        <taxon>Chelicerata</taxon>
        <taxon>Arachnida</taxon>
        <taxon>Araneae</taxon>
        <taxon>Araneomorphae</taxon>
        <taxon>Entelegynae</taxon>
        <taxon>Araneoidea</taxon>
        <taxon>Araneidae</taxon>
        <taxon>Caerostris</taxon>
    </lineage>
</organism>
<comment type="caution">
    <text evidence="1">The sequence shown here is derived from an EMBL/GenBank/DDBJ whole genome shotgun (WGS) entry which is preliminary data.</text>
</comment>
<keyword evidence="1" id="KW-0808">Transferase</keyword>
<dbReference type="Proteomes" id="UP001054945">
    <property type="component" value="Unassembled WGS sequence"/>
</dbReference>
<evidence type="ECO:0000313" key="2">
    <source>
        <dbReference type="Proteomes" id="UP001054945"/>
    </source>
</evidence>
<keyword evidence="2" id="KW-1185">Reference proteome</keyword>
<dbReference type="GO" id="GO:0016746">
    <property type="term" value="F:acyltransferase activity"/>
    <property type="evidence" value="ECO:0007669"/>
    <property type="project" value="UniProtKB-KW"/>
</dbReference>
<sequence>MQLHPIYEVFTMGYLMMTKEVYKVSLSEVSRRLAKLRESWKQVVKTEKIQKMSQKEQPARRRTGVVNGITPFQKNRNRKYTKRELSLPFLDSGNWFGSNDENSSDVDNLSRYLMGLFLSTIIFLNAEGGVLPGRYSSIYRQRLLSG</sequence>
<accession>A0AAV4UNK3</accession>
<keyword evidence="1" id="KW-0012">Acyltransferase</keyword>
<gene>
    <name evidence="1" type="primary">Gpam_2</name>
    <name evidence="1" type="ORF">CEXT_749281</name>
</gene>
<protein>
    <submittedName>
        <fullName evidence="1">Glycerol-3-phosphate acyltransferase 1, mitochondrial</fullName>
    </submittedName>
</protein>
<evidence type="ECO:0000313" key="1">
    <source>
        <dbReference type="EMBL" id="GIY58995.1"/>
    </source>
</evidence>